<organism evidence="5 6">
    <name type="scientific">Barnesiella viscericola</name>
    <dbReference type="NCBI Taxonomy" id="397865"/>
    <lineage>
        <taxon>Bacteria</taxon>
        <taxon>Pseudomonadati</taxon>
        <taxon>Bacteroidota</taxon>
        <taxon>Bacteroidia</taxon>
        <taxon>Bacteroidales</taxon>
        <taxon>Barnesiellaceae</taxon>
        <taxon>Barnesiella</taxon>
    </lineage>
</organism>
<dbReference type="GO" id="GO:0004190">
    <property type="term" value="F:aspartic-type endopeptidase activity"/>
    <property type="evidence" value="ECO:0007669"/>
    <property type="project" value="InterPro"/>
</dbReference>
<feature type="repeat" description="TPR" evidence="3">
    <location>
        <begin position="375"/>
        <end position="408"/>
    </location>
</feature>
<feature type="repeat" description="TPR" evidence="3">
    <location>
        <begin position="341"/>
        <end position="374"/>
    </location>
</feature>
<dbReference type="InterPro" id="IPR050498">
    <property type="entry name" value="Ycf3"/>
</dbReference>
<dbReference type="Pfam" id="PF13414">
    <property type="entry name" value="TPR_11"/>
    <property type="match status" value="1"/>
</dbReference>
<dbReference type="SMART" id="SM00028">
    <property type="entry name" value="TPR"/>
    <property type="match status" value="8"/>
</dbReference>
<dbReference type="InterPro" id="IPR011990">
    <property type="entry name" value="TPR-like_helical_dom_sf"/>
</dbReference>
<dbReference type="EC" id="3.4.23.-" evidence="5"/>
<gene>
    <name evidence="5" type="ORF">K8U91_00270</name>
</gene>
<dbReference type="NCBIfam" id="NF047558">
    <property type="entry name" value="TPR_END_plus"/>
    <property type="match status" value="1"/>
</dbReference>
<dbReference type="RefSeq" id="WP_273305017.1">
    <property type="nucleotide sequence ID" value="NZ_DYUD01000001.1"/>
</dbReference>
<evidence type="ECO:0000256" key="3">
    <source>
        <dbReference type="PROSITE-ProRule" id="PRU00339"/>
    </source>
</evidence>
<evidence type="ECO:0000256" key="1">
    <source>
        <dbReference type="ARBA" id="ARBA00022737"/>
    </source>
</evidence>
<dbReference type="SUPFAM" id="SSF48452">
    <property type="entry name" value="TPR-like"/>
    <property type="match status" value="3"/>
</dbReference>
<dbReference type="PROSITE" id="PS50005">
    <property type="entry name" value="TPR"/>
    <property type="match status" value="2"/>
</dbReference>
<dbReference type="InterPro" id="IPR021109">
    <property type="entry name" value="Peptidase_aspartic_dom_sf"/>
</dbReference>
<accession>A0A921MNK3</accession>
<dbReference type="SUPFAM" id="SSF50630">
    <property type="entry name" value="Acid proteases"/>
    <property type="match status" value="1"/>
</dbReference>
<dbReference type="InterPro" id="IPR011969">
    <property type="entry name" value="Clan_AA_Asp_peptidase_C"/>
</dbReference>
<dbReference type="Pfam" id="PF13181">
    <property type="entry name" value="TPR_8"/>
    <property type="match status" value="2"/>
</dbReference>
<keyword evidence="1" id="KW-0677">Repeat</keyword>
<keyword evidence="5" id="KW-0645">Protease</keyword>
<evidence type="ECO:0000313" key="5">
    <source>
        <dbReference type="EMBL" id="HJG87898.1"/>
    </source>
</evidence>
<evidence type="ECO:0000256" key="4">
    <source>
        <dbReference type="SAM" id="SignalP"/>
    </source>
</evidence>
<keyword evidence="2 3" id="KW-0802">TPR repeat</keyword>
<reference evidence="5" key="1">
    <citation type="journal article" date="2021" name="PeerJ">
        <title>Extensive microbial diversity within the chicken gut microbiome revealed by metagenomics and culture.</title>
        <authorList>
            <person name="Gilroy R."/>
            <person name="Ravi A."/>
            <person name="Getino M."/>
            <person name="Pursley I."/>
            <person name="Horton D.L."/>
            <person name="Alikhan N.F."/>
            <person name="Baker D."/>
            <person name="Gharbi K."/>
            <person name="Hall N."/>
            <person name="Watson M."/>
            <person name="Adriaenssens E.M."/>
            <person name="Foster-Nyarko E."/>
            <person name="Jarju S."/>
            <person name="Secka A."/>
            <person name="Antonio M."/>
            <person name="Oren A."/>
            <person name="Chaudhuri R.R."/>
            <person name="La Ragione R."/>
            <person name="Hildebrand F."/>
            <person name="Pallen M.J."/>
        </authorList>
    </citation>
    <scope>NUCLEOTIDE SEQUENCE</scope>
    <source>
        <strain evidence="5">CHK121-7720</strain>
    </source>
</reference>
<sequence length="684" mass="79150">MKKVLLTTALLLIMGLHLCFAQKSQSSDYNLRKAYELLEQKDEKEAMKYVNQYINENPKSSNGYIFRAGLYQNQNKFGQALMDINNAIKHWDKNEDVPKYAPYWWRADIYVDMEMYDKAIADFSTAYKMIAKSDDLETIHEILYQRAGVYYNMKDYANADADYQLMLKHNEADQVAMIGLVRNMIQREDYQGAINMADKCEKYDDSYSEIYRFRMQAYDKLGKTDPAIDDAIRYFDKDDDPESSYIEEIFKKHLSYALAKVSAMCNKDSERMRWKMLKINIYEWSYDFASAIAEYNKIEKEYGSAPMIYYYRSQCYHELGDSNKAIEEITKCIEMGNGRDYYALAERADFYRESGRYDEAINDFSKMIEILPTDAYAYYKRGWCYELKGDDKTAMENYNAGIDVDKEYPYIFLMRGELYRKQGQNELANADFEEILKQDTVAKSGSCRQYALLFLGRNNEAIEWMDKIVASDPDNNGPYYDRACLLSRMGKADEAIAALRVTLEKGYRSFAHIENDDDMDPIRNRPDFIALIEEYKNKPAVVINNEEDTKDEISVISEIQMKKMYSGVYEVACTINNLPLKFIFDTGASSVSISSVEASFMLKNGYLTAEDIKGKEYFSTATGEIHEGTIIRLREIKIGDAVLRNVDASVAHNQQAPLLLGQSVLERFGTITIDNINSKLIIKQ</sequence>
<evidence type="ECO:0000313" key="6">
    <source>
        <dbReference type="Proteomes" id="UP000757103"/>
    </source>
</evidence>
<dbReference type="AlphaFoldDB" id="A0A921MNK3"/>
<reference evidence="5" key="2">
    <citation type="submission" date="2021-09" db="EMBL/GenBank/DDBJ databases">
        <authorList>
            <person name="Gilroy R."/>
        </authorList>
    </citation>
    <scope>NUCLEOTIDE SEQUENCE</scope>
    <source>
        <strain evidence="5">CHK121-7720</strain>
    </source>
</reference>
<name>A0A921MNK3_9BACT</name>
<dbReference type="InterPro" id="IPR019734">
    <property type="entry name" value="TPR_rpt"/>
</dbReference>
<feature type="chain" id="PRO_5036673872" evidence="4">
    <location>
        <begin position="22"/>
        <end position="684"/>
    </location>
</feature>
<dbReference type="Gene3D" id="2.40.70.10">
    <property type="entry name" value="Acid Proteases"/>
    <property type="match status" value="1"/>
</dbReference>
<dbReference type="NCBIfam" id="TIGR02281">
    <property type="entry name" value="clan_AA_DTGA"/>
    <property type="match status" value="1"/>
</dbReference>
<dbReference type="Gene3D" id="1.25.40.10">
    <property type="entry name" value="Tetratricopeptide repeat domain"/>
    <property type="match status" value="4"/>
</dbReference>
<protein>
    <submittedName>
        <fullName evidence="5">TIGR02281 family clan AA aspartic protease</fullName>
        <ecNumber evidence="5">3.4.23.-</ecNumber>
    </submittedName>
</protein>
<feature type="signal peptide" evidence="4">
    <location>
        <begin position="1"/>
        <end position="21"/>
    </location>
</feature>
<dbReference type="PANTHER" id="PTHR44858:SF1">
    <property type="entry name" value="UDP-N-ACETYLGLUCOSAMINE--PEPTIDE N-ACETYLGLUCOSAMINYLTRANSFERASE SPINDLY-RELATED"/>
    <property type="match status" value="1"/>
</dbReference>
<dbReference type="InterPro" id="IPR034122">
    <property type="entry name" value="Retropepsin-like_bacterial"/>
</dbReference>
<proteinExistence type="predicted"/>
<dbReference type="PANTHER" id="PTHR44858">
    <property type="entry name" value="TETRATRICOPEPTIDE REPEAT PROTEIN 6"/>
    <property type="match status" value="1"/>
</dbReference>
<dbReference type="CDD" id="cd05483">
    <property type="entry name" value="retropepsin_like_bacteria"/>
    <property type="match status" value="1"/>
</dbReference>
<comment type="caution">
    <text evidence="5">The sequence shown here is derived from an EMBL/GenBank/DDBJ whole genome shotgun (WGS) entry which is preliminary data.</text>
</comment>
<dbReference type="GO" id="GO:0006508">
    <property type="term" value="P:proteolysis"/>
    <property type="evidence" value="ECO:0007669"/>
    <property type="project" value="UniProtKB-KW"/>
</dbReference>
<dbReference type="EMBL" id="DYUD01000001">
    <property type="protein sequence ID" value="HJG87898.1"/>
    <property type="molecule type" value="Genomic_DNA"/>
</dbReference>
<dbReference type="PROSITE" id="PS00141">
    <property type="entry name" value="ASP_PROTEASE"/>
    <property type="match status" value="1"/>
</dbReference>
<dbReference type="Proteomes" id="UP000757103">
    <property type="component" value="Unassembled WGS sequence"/>
</dbReference>
<dbReference type="Pfam" id="PF13975">
    <property type="entry name" value="gag-asp_proteas"/>
    <property type="match status" value="1"/>
</dbReference>
<dbReference type="InterPro" id="IPR001969">
    <property type="entry name" value="Aspartic_peptidase_AS"/>
</dbReference>
<keyword evidence="5" id="KW-0378">Hydrolase</keyword>
<evidence type="ECO:0000256" key="2">
    <source>
        <dbReference type="ARBA" id="ARBA00022803"/>
    </source>
</evidence>
<keyword evidence="4" id="KW-0732">Signal</keyword>